<dbReference type="GO" id="GO:0003723">
    <property type="term" value="F:RNA binding"/>
    <property type="evidence" value="ECO:0007669"/>
    <property type="project" value="InterPro"/>
</dbReference>
<dbReference type="SMART" id="SM00360">
    <property type="entry name" value="RRM"/>
    <property type="match status" value="2"/>
</dbReference>
<evidence type="ECO:0000256" key="1">
    <source>
        <dbReference type="SAM" id="MobiDB-lite"/>
    </source>
</evidence>
<dbReference type="EMBL" id="JTDF01001056">
    <property type="protein sequence ID" value="KAF8570554.1"/>
    <property type="molecule type" value="Genomic_DNA"/>
</dbReference>
<feature type="region of interest" description="Disordered" evidence="1">
    <location>
        <begin position="378"/>
        <end position="437"/>
    </location>
</feature>
<protein>
    <recommendedName>
        <fullName evidence="2">RRM domain-containing protein</fullName>
    </recommendedName>
</protein>
<keyword evidence="4" id="KW-1185">Reference proteome</keyword>
<dbReference type="Proteomes" id="UP000699462">
    <property type="component" value="Unassembled WGS sequence"/>
</dbReference>
<evidence type="ECO:0000313" key="4">
    <source>
        <dbReference type="Proteomes" id="UP000699462"/>
    </source>
</evidence>
<dbReference type="OrthoDB" id="167718at2759"/>
<feature type="region of interest" description="Disordered" evidence="1">
    <location>
        <begin position="16"/>
        <end position="63"/>
    </location>
</feature>
<dbReference type="InterPro" id="IPR000504">
    <property type="entry name" value="RRM_dom"/>
</dbReference>
<comment type="caution">
    <text evidence="3">The sequence shown here is derived from an EMBL/GenBank/DDBJ whole genome shotgun (WGS) entry which is preliminary data.</text>
</comment>
<dbReference type="InterPro" id="IPR012677">
    <property type="entry name" value="Nucleotide-bd_a/b_plait_sf"/>
</dbReference>
<dbReference type="InterPro" id="IPR035979">
    <property type="entry name" value="RBD_domain_sf"/>
</dbReference>
<feature type="domain" description="RRM" evidence="2">
    <location>
        <begin position="265"/>
        <end position="329"/>
    </location>
</feature>
<accession>A0A8T0DTS6</accession>
<feature type="domain" description="RRM" evidence="2">
    <location>
        <begin position="91"/>
        <end position="161"/>
    </location>
</feature>
<evidence type="ECO:0000313" key="3">
    <source>
        <dbReference type="EMBL" id="KAF8570554.1"/>
    </source>
</evidence>
<evidence type="ECO:0000259" key="2">
    <source>
        <dbReference type="SMART" id="SM00360"/>
    </source>
</evidence>
<dbReference type="Pfam" id="PF00076">
    <property type="entry name" value="RRM_1"/>
    <property type="match status" value="1"/>
</dbReference>
<dbReference type="SUPFAM" id="SSF54928">
    <property type="entry name" value="RNA-binding domain, RBD"/>
    <property type="match status" value="2"/>
</dbReference>
<proteinExistence type="predicted"/>
<organism evidence="3 4">
    <name type="scientific">Paragonimus westermani</name>
    <dbReference type="NCBI Taxonomy" id="34504"/>
    <lineage>
        <taxon>Eukaryota</taxon>
        <taxon>Metazoa</taxon>
        <taxon>Spiralia</taxon>
        <taxon>Lophotrochozoa</taxon>
        <taxon>Platyhelminthes</taxon>
        <taxon>Trematoda</taxon>
        <taxon>Digenea</taxon>
        <taxon>Plagiorchiida</taxon>
        <taxon>Troglotremata</taxon>
        <taxon>Troglotrematidae</taxon>
        <taxon>Paragonimus</taxon>
    </lineage>
</organism>
<dbReference type="Gene3D" id="3.30.70.330">
    <property type="match status" value="1"/>
</dbReference>
<gene>
    <name evidence="3" type="ORF">P879_03983</name>
</gene>
<sequence length="437" mass="49365">MDLEIRPDELKRLLVLSPDNSHPKAKRIKSESKRSRIVTESQSTCASEDRNVSWSSPNENPTECLPISTPNVEKTLMKEIFKRIAQKNKCTLCVSGLPAKTTISMLSELVSDEHTVRLKWNTVQHKCSGTAYLEFKTEDLVDKYSAQLNGKYFSGKVLSTKTGQFFPEATDRYDFNTLVLHGLHHKTHTGEIAKRFPSATSIKLSHRGKHSDRNAPVLAHVTFPSAQDALLAFDTRQNCVIRRRHIGLNWLLKQDTSRPSQTSKCLLVRGLKKVVSENDLQTVFPQASSITIHPASGEAVLRYDLEEDCVLDWQNARNLQLYGRKVHTVLCTSPSRTTDTHHRVNCEVKQSEAAKPSSAEKCFSNRAIELEKKLFHKPRNQTSSQSCEKVKPMKRKRGKHLKEVSSKNSASCEPENVYSHTKKRKPGNLSAKRPTIS</sequence>
<feature type="compositionally biased region" description="Polar residues" evidence="1">
    <location>
        <begin position="38"/>
        <end position="61"/>
    </location>
</feature>
<reference evidence="3 4" key="1">
    <citation type="submission" date="2019-07" db="EMBL/GenBank/DDBJ databases">
        <title>Annotation for the trematode Paragonimus westermani.</title>
        <authorList>
            <person name="Choi Y.-J."/>
        </authorList>
    </citation>
    <scope>NUCLEOTIDE SEQUENCE [LARGE SCALE GENOMIC DNA]</scope>
    <source>
        <strain evidence="3">180907_Pwestermani</strain>
    </source>
</reference>
<dbReference type="AlphaFoldDB" id="A0A8T0DTS6"/>
<name>A0A8T0DTS6_9TREM</name>